<keyword evidence="4 10" id="KW-0812">Transmembrane</keyword>
<keyword evidence="9 10" id="KW-0472">Membrane</keyword>
<evidence type="ECO:0000256" key="6">
    <source>
        <dbReference type="ARBA" id="ARBA00022801"/>
    </source>
</evidence>
<evidence type="ECO:0000256" key="2">
    <source>
        <dbReference type="ARBA" id="ARBA00008149"/>
    </source>
</evidence>
<comment type="subcellular location">
    <subcellularLocation>
        <location evidence="1">Cell membrane</location>
        <topology evidence="1">Single-pass membrane protein</topology>
    </subcellularLocation>
</comment>
<dbReference type="RefSeq" id="WP_184957839.1">
    <property type="nucleotide sequence ID" value="NZ_JACHIN010000001.1"/>
</dbReference>
<dbReference type="AlphaFoldDB" id="A0A7W8EE06"/>
<comment type="similarity">
    <text evidence="2">Belongs to the EccB family.</text>
</comment>
<keyword evidence="8 10" id="KW-1133">Transmembrane helix</keyword>
<dbReference type="GO" id="GO:0005886">
    <property type="term" value="C:plasma membrane"/>
    <property type="evidence" value="ECO:0007669"/>
    <property type="project" value="UniProtKB-SubCell"/>
</dbReference>
<evidence type="ECO:0000256" key="1">
    <source>
        <dbReference type="ARBA" id="ARBA00004162"/>
    </source>
</evidence>
<dbReference type="EMBL" id="JACHIN010000001">
    <property type="protein sequence ID" value="MBB5074862.1"/>
    <property type="molecule type" value="Genomic_DNA"/>
</dbReference>
<organism evidence="11 12">
    <name type="scientific">Nonomuraea endophytica</name>
    <dbReference type="NCBI Taxonomy" id="714136"/>
    <lineage>
        <taxon>Bacteria</taxon>
        <taxon>Bacillati</taxon>
        <taxon>Actinomycetota</taxon>
        <taxon>Actinomycetes</taxon>
        <taxon>Streptosporangiales</taxon>
        <taxon>Streptosporangiaceae</taxon>
        <taxon>Nonomuraea</taxon>
    </lineage>
</organism>
<keyword evidence="3" id="KW-1003">Cell membrane</keyword>
<feature type="transmembrane region" description="Helical" evidence="10">
    <location>
        <begin position="39"/>
        <end position="61"/>
    </location>
</feature>
<evidence type="ECO:0000256" key="9">
    <source>
        <dbReference type="ARBA" id="ARBA00023136"/>
    </source>
</evidence>
<keyword evidence="7" id="KW-0067">ATP-binding</keyword>
<evidence type="ECO:0000256" key="5">
    <source>
        <dbReference type="ARBA" id="ARBA00022741"/>
    </source>
</evidence>
<evidence type="ECO:0000256" key="4">
    <source>
        <dbReference type="ARBA" id="ARBA00022692"/>
    </source>
</evidence>
<dbReference type="PANTHER" id="PTHR40765:SF2">
    <property type="entry name" value="ESX-2 SECRETION SYSTEM ATPASE ECCB2"/>
    <property type="match status" value="1"/>
</dbReference>
<keyword evidence="12" id="KW-1185">Reference proteome</keyword>
<dbReference type="InterPro" id="IPR044857">
    <property type="entry name" value="T7SS_EccB_R1"/>
</dbReference>
<name>A0A7W8EE06_9ACTN</name>
<dbReference type="InterPro" id="IPR042485">
    <property type="entry name" value="T7SS_EccB_R3"/>
</dbReference>
<dbReference type="GO" id="GO:0005576">
    <property type="term" value="C:extracellular region"/>
    <property type="evidence" value="ECO:0007669"/>
    <property type="project" value="TreeGrafter"/>
</dbReference>
<sequence length="472" mass="49312">MQTKKDLYQAHRLMQQRLGMALLQAEPDVPESPLRRQNIAMFGGILVAVLIMAVFGIWGLVSPGGATKLTEAGQLLVEKETGAKYVYSQKQSRLLPVANYVSARLILDTPDVKTRSVASASLDELARGPLVGIQGLPDSLPPRDKLVKAPWSVCVVDGPDPAGGVKQYTTMIGGIDVGGRPVGTGVMVVMDDHGQKWAIWNNQRMRINDSGVSALNAKPRKVPASWLNAVKVGVDFAGPKVPERGKKVSGPDGKVTAIVGQVFKVPSVTGGPSRWYVLLPDGLAAITETQALLLLEDPATKKAYGNRSAQPIQIDAASANASPSRQQIAGAGLPETLPKAMTLPATAPLCSVYGDTLKGSFAARITGGSSMALPIPASSGGQDRVDQILLPPGTAVVAGQLPGDGQLGSITTYFLISDQGVRYPLQSGDQIAKLGFEPGDVAPVPSNLLQQIPTGPALDPAAALSPLAVASR</sequence>
<evidence type="ECO:0000256" key="3">
    <source>
        <dbReference type="ARBA" id="ARBA00022475"/>
    </source>
</evidence>
<proteinExistence type="inferred from homology"/>
<dbReference type="Gene3D" id="2.40.50.910">
    <property type="entry name" value="Type VII secretion system EccB, repeat 3 domain"/>
    <property type="match status" value="1"/>
</dbReference>
<keyword evidence="6" id="KW-0378">Hydrolase</keyword>
<evidence type="ECO:0000256" key="8">
    <source>
        <dbReference type="ARBA" id="ARBA00022989"/>
    </source>
</evidence>
<dbReference type="Proteomes" id="UP000568380">
    <property type="component" value="Unassembled WGS sequence"/>
</dbReference>
<dbReference type="NCBIfam" id="TIGR03919">
    <property type="entry name" value="T7SS_EccB"/>
    <property type="match status" value="1"/>
</dbReference>
<protein>
    <submittedName>
        <fullName evidence="11">Type VII secretion protein EccB</fullName>
    </submittedName>
</protein>
<evidence type="ECO:0000313" key="11">
    <source>
        <dbReference type="EMBL" id="MBB5074862.1"/>
    </source>
</evidence>
<comment type="caution">
    <text evidence="11">The sequence shown here is derived from an EMBL/GenBank/DDBJ whole genome shotgun (WGS) entry which is preliminary data.</text>
</comment>
<evidence type="ECO:0000256" key="10">
    <source>
        <dbReference type="SAM" id="Phobius"/>
    </source>
</evidence>
<dbReference type="GO" id="GO:0016787">
    <property type="term" value="F:hydrolase activity"/>
    <property type="evidence" value="ECO:0007669"/>
    <property type="project" value="UniProtKB-KW"/>
</dbReference>
<dbReference type="InterPro" id="IPR007795">
    <property type="entry name" value="T7SS_EccB"/>
</dbReference>
<keyword evidence="5" id="KW-0547">Nucleotide-binding</keyword>
<evidence type="ECO:0000313" key="12">
    <source>
        <dbReference type="Proteomes" id="UP000568380"/>
    </source>
</evidence>
<dbReference type="Pfam" id="PF05108">
    <property type="entry name" value="T7SS_ESX1_EccB"/>
    <property type="match status" value="1"/>
</dbReference>
<reference evidence="11 12" key="1">
    <citation type="submission" date="2020-08" db="EMBL/GenBank/DDBJ databases">
        <title>Genomic Encyclopedia of Type Strains, Phase IV (KMG-IV): sequencing the most valuable type-strain genomes for metagenomic binning, comparative biology and taxonomic classification.</title>
        <authorList>
            <person name="Goeker M."/>
        </authorList>
    </citation>
    <scope>NUCLEOTIDE SEQUENCE [LARGE SCALE GENOMIC DNA]</scope>
    <source>
        <strain evidence="11 12">DSM 45385</strain>
    </source>
</reference>
<dbReference type="GO" id="GO:0005524">
    <property type="term" value="F:ATP binding"/>
    <property type="evidence" value="ECO:0007669"/>
    <property type="project" value="UniProtKB-KW"/>
</dbReference>
<gene>
    <name evidence="11" type="ORF">HNR40_000308</name>
</gene>
<dbReference type="Gene3D" id="3.30.2390.20">
    <property type="entry name" value="Type VII secretion system EccB, repeat 1 domain"/>
    <property type="match status" value="1"/>
</dbReference>
<dbReference type="PANTHER" id="PTHR40765">
    <property type="entry name" value="ESX-2 SECRETION SYSTEM ATPASE ECCB2"/>
    <property type="match status" value="1"/>
</dbReference>
<evidence type="ECO:0000256" key="7">
    <source>
        <dbReference type="ARBA" id="ARBA00022840"/>
    </source>
</evidence>
<accession>A0A7W8EE06</accession>